<dbReference type="Gene3D" id="2.40.50.690">
    <property type="match status" value="1"/>
</dbReference>
<accession>A0AA85JZU3</accession>
<dbReference type="Gene3D" id="2.40.50.140">
    <property type="entry name" value="Nucleic acid-binding proteins"/>
    <property type="match status" value="1"/>
</dbReference>
<dbReference type="InterPro" id="IPR050180">
    <property type="entry name" value="RNR_Ribonuclease"/>
</dbReference>
<keyword evidence="14" id="KW-0460">Magnesium</keyword>
<dbReference type="CDD" id="cd09862">
    <property type="entry name" value="PIN_Rrp44-like"/>
    <property type="match status" value="1"/>
</dbReference>
<evidence type="ECO:0000256" key="7">
    <source>
        <dbReference type="ARBA" id="ARBA00016366"/>
    </source>
</evidence>
<evidence type="ECO:0000256" key="6">
    <source>
        <dbReference type="ARBA" id="ARBA00012163"/>
    </source>
</evidence>
<dbReference type="GO" id="GO:0019899">
    <property type="term" value="F:enzyme binding"/>
    <property type="evidence" value="ECO:0007669"/>
    <property type="project" value="UniProtKB-ARBA"/>
</dbReference>
<dbReference type="InterPro" id="IPR022966">
    <property type="entry name" value="RNase_II/R_CS"/>
</dbReference>
<dbReference type="Pfam" id="PF17849">
    <property type="entry name" value="OB_Dis3"/>
    <property type="match status" value="1"/>
</dbReference>
<evidence type="ECO:0000256" key="2">
    <source>
        <dbReference type="ARBA" id="ARBA00001946"/>
    </source>
</evidence>
<keyword evidence="11" id="KW-0378">Hydrolase</keyword>
<evidence type="ECO:0000256" key="14">
    <source>
        <dbReference type="ARBA" id="ARBA00022842"/>
    </source>
</evidence>
<evidence type="ECO:0000313" key="22">
    <source>
        <dbReference type="WBParaSite" id="TREG1_51710.3"/>
    </source>
</evidence>
<dbReference type="GO" id="GO:0000956">
    <property type="term" value="P:nuclear-transcribed mRNA catabolic process"/>
    <property type="evidence" value="ECO:0007669"/>
    <property type="project" value="UniProtKB-ARBA"/>
</dbReference>
<evidence type="ECO:0000313" key="21">
    <source>
        <dbReference type="Proteomes" id="UP000050795"/>
    </source>
</evidence>
<keyword evidence="10" id="KW-0540">Nuclease</keyword>
<evidence type="ECO:0000256" key="16">
    <source>
        <dbReference type="ARBA" id="ARBA00023242"/>
    </source>
</evidence>
<evidence type="ECO:0000256" key="10">
    <source>
        <dbReference type="ARBA" id="ARBA00022722"/>
    </source>
</evidence>
<dbReference type="InterPro" id="IPR041505">
    <property type="entry name" value="Dis3_CSD2"/>
</dbReference>
<organism evidence="21 22">
    <name type="scientific">Trichobilharzia regenti</name>
    <name type="common">Nasal bird schistosome</name>
    <dbReference type="NCBI Taxonomy" id="157069"/>
    <lineage>
        <taxon>Eukaryota</taxon>
        <taxon>Metazoa</taxon>
        <taxon>Spiralia</taxon>
        <taxon>Lophotrochozoa</taxon>
        <taxon>Platyhelminthes</taxon>
        <taxon>Trematoda</taxon>
        <taxon>Digenea</taxon>
        <taxon>Strigeidida</taxon>
        <taxon>Schistosomatoidea</taxon>
        <taxon>Schistosomatidae</taxon>
        <taxon>Trichobilharzia</taxon>
    </lineage>
</organism>
<keyword evidence="16" id="KW-0539">Nucleus</keyword>
<name>A0AA85JZU3_TRIRE</name>
<sequence length="1211" mass="137405">MAIDYVILREKAEKTVKYKTPRGKEVCLTREIYLRDDVSCRSSLCFKPECHQAGRCLPKDLQTYVLVDGFYAMNYWEVFELDEIKGIIISLSSANFVQQQASTKRPYNRLRSSLEDASQDCILFDNEFHRSCFRPPHTDESLKDYTTRMNWIAANWYSNHLEGRFSIVLVTDNQSYVNTCASKTDVTSCGVIVLDLPAFLQAYYPTLTTAKLLFDSLDASLHSAETQELSELTEKSLETENSMEPLDSLVVPSAPAPGHAYPPYLPESALIAGLRSGQFLRGILRVSRFRPTTEAMVALTDASAIKHQPELKEALAARSEIVIHGLQHRNRAVDGDVVVVRLLPRVHWKPVSSNISAQENCVAEVVNDTTNMSDNKPDQNNIESVSVSSSLPCGFVVGIVSRNWRDYVCTYVTKTSEVPLEPKGESGWIIVTPWDRRIPRIRLHTTQISKLSRERFVVRIDSWESNSAYPSGHFVQSLGCIGDLETETQTLLIEHNLAIRSFTDAQIAELAPLSVQRPWKVDPEEVKRRRDLRSPSVSGNLNSEDVLIFSIDPPGCQDVDDALSVQWLPSIVDKYGTEHKRIQLGVHIADVSFFVPSGSYIDSEAKRRSTSIYLADRRYDMLPGLLSGDICSLWSGRDRYAVSVLWEIDMDSFEVLDIWYGRTVIHSSYKLTYEVAQHIYDLITTEEILSSSHKIEDFIKKAGGLETIKKDIPELKDLSMTDCITALDKLSKSISLLVDIASNVRTRRLAKGGLELESVEVRVQFADPETRTGKLEDLIPKEPLAMHNTVAELMIFANHWVARQCVESYPDRSCLRRHPPPRPEFFDELKRCVASRGFVLETDSNLSLANSLENASDPNDPEVNKVIRQLVTRAMTNALYFSTGSPNMTRDQFSHYGLALNLYTHFTSPIRRYADIIVHRLLLASLSDLRSIHKKEDEVTSENTELTIVSKSETEELFTPEDLSRICQHMNEQHWAAQQVQRSSLELFQALFFKDKPVDDPSRYADGIICQLRGTNGFVAFVPRYGIRGAICIKNASGHIAWADYTSSDSGTISWLESVQDMEVERVYSSDKMDCGCLEVRNIKTKENQRYCIFDHIVVKIHVSESVAHGLNLRLELTGRPKSTFKGKASEAQEHLATINTSSCTRVDKTLIEDVHTKDAERRRKRVADDEEHEDVEERSQLIAQLHYPSSFYHRFRKFVRQFKTDDMETT</sequence>
<dbReference type="PANTHER" id="PTHR23355:SF30">
    <property type="entry name" value="DIS3-LIKE EXONUCLEASE 1"/>
    <property type="match status" value="1"/>
</dbReference>
<evidence type="ECO:0000256" key="4">
    <source>
        <dbReference type="ARBA" id="ARBA00004496"/>
    </source>
</evidence>
<reference evidence="22" key="2">
    <citation type="submission" date="2023-11" db="UniProtKB">
        <authorList>
            <consortium name="WormBaseParasite"/>
        </authorList>
    </citation>
    <scope>IDENTIFICATION</scope>
</reference>
<keyword evidence="8" id="KW-0963">Cytoplasm</keyword>
<evidence type="ECO:0000256" key="15">
    <source>
        <dbReference type="ARBA" id="ARBA00022884"/>
    </source>
</evidence>
<dbReference type="Gene3D" id="3.40.50.1010">
    <property type="entry name" value="5'-nuclease"/>
    <property type="match status" value="1"/>
</dbReference>
<dbReference type="Proteomes" id="UP000050795">
    <property type="component" value="Unassembled WGS sequence"/>
</dbReference>
<dbReference type="PANTHER" id="PTHR23355">
    <property type="entry name" value="RIBONUCLEASE"/>
    <property type="match status" value="1"/>
</dbReference>
<comment type="cofactor">
    <cofactor evidence="2">
        <name>Mg(2+)</name>
        <dbReference type="ChEBI" id="CHEBI:18420"/>
    </cofactor>
</comment>
<dbReference type="FunFam" id="3.40.50.1010:FF:000021">
    <property type="entry name" value="DIS3-like exonuclease 1 isoform X1"/>
    <property type="match status" value="1"/>
</dbReference>
<dbReference type="GO" id="GO:0006364">
    <property type="term" value="P:rRNA processing"/>
    <property type="evidence" value="ECO:0007669"/>
    <property type="project" value="UniProtKB-KW"/>
</dbReference>
<reference evidence="21" key="1">
    <citation type="submission" date="2022-06" db="EMBL/GenBank/DDBJ databases">
        <authorList>
            <person name="Berger JAMES D."/>
            <person name="Berger JAMES D."/>
        </authorList>
    </citation>
    <scope>NUCLEOTIDE SEQUENCE [LARGE SCALE GENOMIC DNA]</scope>
</reference>
<dbReference type="Gene3D" id="2.40.50.700">
    <property type="match status" value="1"/>
</dbReference>
<evidence type="ECO:0000256" key="8">
    <source>
        <dbReference type="ARBA" id="ARBA00022490"/>
    </source>
</evidence>
<protein>
    <recommendedName>
        <fullName evidence="7">DIS3-like exonuclease 1</fullName>
        <ecNumber evidence="6">3.1.13.1</ecNumber>
    </recommendedName>
    <alternativeName>
        <fullName evidence="17">Protein DIS3 homolog</fullName>
    </alternativeName>
    <alternativeName>
        <fullName evidence="18">Ribosomal RNA-processing protein 44</fullName>
    </alternativeName>
</protein>
<dbReference type="SMART" id="SM00955">
    <property type="entry name" value="RNB"/>
    <property type="match status" value="1"/>
</dbReference>
<dbReference type="SUPFAM" id="SSF50249">
    <property type="entry name" value="Nucleic acid-binding proteins"/>
    <property type="match status" value="2"/>
</dbReference>
<evidence type="ECO:0000256" key="18">
    <source>
        <dbReference type="ARBA" id="ARBA00077930"/>
    </source>
</evidence>
<dbReference type="InterPro" id="IPR033771">
    <property type="entry name" value="Rrp44_CSD1"/>
</dbReference>
<keyword evidence="9" id="KW-0698">rRNA processing</keyword>
<dbReference type="FunFam" id="2.40.50.700:FF:000001">
    <property type="entry name" value="Exosome complex exonuclease exoribonuclease (Rrp44)"/>
    <property type="match status" value="1"/>
</dbReference>
<dbReference type="Pfam" id="PF00773">
    <property type="entry name" value="RNB"/>
    <property type="match status" value="1"/>
</dbReference>
<evidence type="ECO:0000256" key="11">
    <source>
        <dbReference type="ARBA" id="ARBA00022801"/>
    </source>
</evidence>
<evidence type="ECO:0000256" key="9">
    <source>
        <dbReference type="ARBA" id="ARBA00022552"/>
    </source>
</evidence>
<dbReference type="GO" id="GO:0008859">
    <property type="term" value="F:exoribonuclease II activity"/>
    <property type="evidence" value="ECO:0007669"/>
    <property type="project" value="UniProtKB-EC"/>
</dbReference>
<keyword evidence="21" id="KW-1185">Reference proteome</keyword>
<comment type="subcellular location">
    <subcellularLocation>
        <location evidence="4">Cytoplasm</location>
    </subcellularLocation>
    <subcellularLocation>
        <location evidence="3">Nucleus</location>
    </subcellularLocation>
</comment>
<comment type="catalytic activity">
    <reaction evidence="1">
        <text>Exonucleolytic cleavage in the 3'- to 5'-direction to yield nucleoside 5'-phosphates.</text>
        <dbReference type="EC" id="3.1.13.1"/>
    </reaction>
</comment>
<dbReference type="EC" id="3.1.13.1" evidence="6"/>
<keyword evidence="13" id="KW-0269">Exonuclease</keyword>
<evidence type="ECO:0000256" key="13">
    <source>
        <dbReference type="ARBA" id="ARBA00022839"/>
    </source>
</evidence>
<dbReference type="PROSITE" id="PS01175">
    <property type="entry name" value="RIBONUCLEASE_II"/>
    <property type="match status" value="1"/>
</dbReference>
<evidence type="ECO:0000256" key="1">
    <source>
        <dbReference type="ARBA" id="ARBA00001849"/>
    </source>
</evidence>
<evidence type="ECO:0000256" key="3">
    <source>
        <dbReference type="ARBA" id="ARBA00004123"/>
    </source>
</evidence>
<keyword evidence="12" id="KW-0271">Exosome</keyword>
<evidence type="ECO:0000256" key="17">
    <source>
        <dbReference type="ARBA" id="ARBA00077221"/>
    </source>
</evidence>
<dbReference type="Pfam" id="PF17216">
    <property type="entry name" value="Rrp44_CSD1"/>
    <property type="match status" value="1"/>
</dbReference>
<comment type="similarity">
    <text evidence="5 19">Belongs to the RNR ribonuclease family.</text>
</comment>
<dbReference type="InterPro" id="IPR001900">
    <property type="entry name" value="RNase_II/R"/>
</dbReference>
<proteinExistence type="inferred from homology"/>
<dbReference type="GO" id="GO:0000177">
    <property type="term" value="C:cytoplasmic exosome (RNase complex)"/>
    <property type="evidence" value="ECO:0007669"/>
    <property type="project" value="TreeGrafter"/>
</dbReference>
<evidence type="ECO:0000256" key="5">
    <source>
        <dbReference type="ARBA" id="ARBA00005785"/>
    </source>
</evidence>
<keyword evidence="15" id="KW-0694">RNA-binding</keyword>
<dbReference type="WBParaSite" id="TREG1_51710.3">
    <property type="protein sequence ID" value="TREG1_51710.3"/>
    <property type="gene ID" value="TREG1_51710"/>
</dbReference>
<feature type="domain" description="RNB" evidence="20">
    <location>
        <begin position="529"/>
        <end position="928"/>
    </location>
</feature>
<dbReference type="InterPro" id="IPR012340">
    <property type="entry name" value="NA-bd_OB-fold"/>
</dbReference>
<dbReference type="GO" id="GO:0003723">
    <property type="term" value="F:RNA binding"/>
    <property type="evidence" value="ECO:0007669"/>
    <property type="project" value="UniProtKB-KW"/>
</dbReference>
<evidence type="ECO:0000256" key="19">
    <source>
        <dbReference type="RuleBase" id="RU003901"/>
    </source>
</evidence>
<dbReference type="AlphaFoldDB" id="A0AA85JZU3"/>
<dbReference type="GO" id="GO:0016075">
    <property type="term" value="P:rRNA catabolic process"/>
    <property type="evidence" value="ECO:0007669"/>
    <property type="project" value="TreeGrafter"/>
</dbReference>
<dbReference type="GO" id="GO:0000176">
    <property type="term" value="C:nuclear exosome (RNase complex)"/>
    <property type="evidence" value="ECO:0007669"/>
    <property type="project" value="UniProtKB-ARBA"/>
</dbReference>
<evidence type="ECO:0000256" key="12">
    <source>
        <dbReference type="ARBA" id="ARBA00022835"/>
    </source>
</evidence>
<evidence type="ECO:0000259" key="20">
    <source>
        <dbReference type="SMART" id="SM00955"/>
    </source>
</evidence>